<feature type="transmembrane region" description="Helical" evidence="12">
    <location>
        <begin position="1559"/>
        <end position="1579"/>
    </location>
</feature>
<dbReference type="InterPro" id="IPR012951">
    <property type="entry name" value="BBE"/>
</dbReference>
<keyword evidence="6 12" id="KW-0812">Transmembrane</keyword>
<dbReference type="OrthoDB" id="28092at2759"/>
<keyword evidence="7" id="KW-0732">Signal</keyword>
<evidence type="ECO:0000256" key="4">
    <source>
        <dbReference type="ARBA" id="ARBA00011276"/>
    </source>
</evidence>
<dbReference type="SUPFAM" id="SSF56176">
    <property type="entry name" value="FAD-binding/transporter-associated domain-like"/>
    <property type="match status" value="1"/>
</dbReference>
<name>A0A194WAK8_CYTMA</name>
<dbReference type="InterPro" id="IPR058545">
    <property type="entry name" value="Beta-prop_EMC1_1st"/>
</dbReference>
<evidence type="ECO:0000256" key="6">
    <source>
        <dbReference type="ARBA" id="ARBA00022692"/>
    </source>
</evidence>
<keyword evidence="10 12" id="KW-0472">Membrane</keyword>
<dbReference type="SUPFAM" id="SSF50998">
    <property type="entry name" value="Quinoprotein alcohol dehydrogenase-like"/>
    <property type="match status" value="1"/>
</dbReference>
<comment type="similarity">
    <text evidence="2">Belongs to the oxygen-dependent FAD-linked oxidoreductase family.</text>
</comment>
<accession>A0A194WAK8</accession>
<dbReference type="Pfam" id="PF07774">
    <property type="entry name" value="EMC1_C"/>
    <property type="match status" value="1"/>
</dbReference>
<dbReference type="EMBL" id="CM003107">
    <property type="protein sequence ID" value="KUI73155.1"/>
    <property type="molecule type" value="Genomic_DNA"/>
</dbReference>
<keyword evidence="9 12" id="KW-1133">Transmembrane helix</keyword>
<evidence type="ECO:0000256" key="12">
    <source>
        <dbReference type="SAM" id="Phobius"/>
    </source>
</evidence>
<dbReference type="Pfam" id="PF08031">
    <property type="entry name" value="BBE"/>
    <property type="match status" value="1"/>
</dbReference>
<evidence type="ECO:0000256" key="8">
    <source>
        <dbReference type="ARBA" id="ARBA00022824"/>
    </source>
</evidence>
<evidence type="ECO:0000256" key="1">
    <source>
        <dbReference type="ARBA" id="ARBA00004115"/>
    </source>
</evidence>
<dbReference type="InterPro" id="IPR018391">
    <property type="entry name" value="PQQ_b-propeller_rpt"/>
</dbReference>
<evidence type="ECO:0000313" key="14">
    <source>
        <dbReference type="EMBL" id="KUI73155.1"/>
    </source>
</evidence>
<dbReference type="PANTHER" id="PTHR21573">
    <property type="entry name" value="ER MEMBRANE PROTEIN COMPLEX SUBUNIT 1"/>
    <property type="match status" value="1"/>
</dbReference>
<gene>
    <name evidence="14" type="ORF">VM1G_08697</name>
</gene>
<dbReference type="InterPro" id="IPR006094">
    <property type="entry name" value="Oxid_FAD_bind_N"/>
</dbReference>
<evidence type="ECO:0000259" key="13">
    <source>
        <dbReference type="PROSITE" id="PS51387"/>
    </source>
</evidence>
<dbReference type="Pfam" id="PF01565">
    <property type="entry name" value="FAD_binding_4"/>
    <property type="match status" value="1"/>
</dbReference>
<evidence type="ECO:0000256" key="10">
    <source>
        <dbReference type="ARBA" id="ARBA00023136"/>
    </source>
</evidence>
<protein>
    <recommendedName>
        <fullName evidence="5">ER membrane protein complex subunit 1</fullName>
    </recommendedName>
</protein>
<evidence type="ECO:0000256" key="2">
    <source>
        <dbReference type="ARBA" id="ARBA00005466"/>
    </source>
</evidence>
<evidence type="ECO:0000256" key="9">
    <source>
        <dbReference type="ARBA" id="ARBA00022989"/>
    </source>
</evidence>
<dbReference type="Proteomes" id="UP000078559">
    <property type="component" value="Chromosome 10"/>
</dbReference>
<evidence type="ECO:0000256" key="3">
    <source>
        <dbReference type="ARBA" id="ARBA00007904"/>
    </source>
</evidence>
<keyword evidence="11" id="KW-0325">Glycoprotein</keyword>
<dbReference type="GO" id="GO:0016491">
    <property type="term" value="F:oxidoreductase activity"/>
    <property type="evidence" value="ECO:0007669"/>
    <property type="project" value="InterPro"/>
</dbReference>
<keyword evidence="8" id="KW-0256">Endoplasmic reticulum</keyword>
<sequence length="1592" mass="172367">MTAGSLICMTMGELSFDFLVSYPLPLSDQLNLHPVRTFTMKLAMLVSALLLGHAAAGLVPEQKTIAWVHAWNMTDAGCKCFPGDACWPSQAEWSTLNTTVGGRLIATVPLGSPCHDPYYDEEECAYLQDQWLLAGIHMNSSSSVMAPFFANQSCDPWTPREQPCGLGNYARYAVNVTGPDDIIATVNFAQEKNIRLVIRNTGHDYLGRSTGAGSLAVWTHHLKKVTPIQWTSPDFNGTALKLGAGIQGYELLEAACALGRVAISGECPTVGVVGGYTQSGGHSALSTNFGLAADQTLSLEVVTASGELVTASKTENSDLYWALSGSGAGNFGVVVSMTIKTYPEAVVSGLKLSVEKADNDNSTSKVFSSVDAFHAALPALVDFGSMVIYYFTTDYLSVSALTAYNKTQIELEEAMTPLLTSFNALGLKYSVNYTENPTYYDHYSYYWGPLPEGWIEVGTAQFGGRLISRPQLANFSSAARAIADEGGIFIGVGTNVGPFGGDNAVLPAWRNAVISASLEVPFSFTDPWVDVFEEQDLITDVMQPTIEKATPGMGTYINEGDFRQPGWQDVFYGSNYDKLLAIKKKWDPEGLFYCDVAVGSEAWTVGEDGPDRRRTAQNVNMILPSLSSLSTVIGLLALPAAVRAVFQDEVGDIDFHYDLVGLPQRETTFFHRPRPEDKASLLYTLSDVGVLSALHPSSGAIVWRQLINGNITNGGGHLRAGEGENWVASAYGSSVHAWEAVSGRNVWWDNFDGEVKDLEVMEVTENGRKDVLALYNEDGSTTLRRLHSTDGSVVWEFKETSKDLPLQVSTNIEKVFVISLHGNLMSHSLKVTVLDTLAGNKVEEISIGTKGNVNGEKDVMFVGSNSVAPIIAWTDESLTKLRVNVLGTRNVQEFPLTAETTAVEIHAPYLSQSQAHFLVHSKTKVGTKAEIYHIDLKSNAIKKAYDLPHLAGPGAISTSSNGANVYFTRITEKEISLLSSTSHGVLARWTSKTGNYTAGAVHAVAEVIKKSSDDFAVRCAVVTDADDWVLLRNGELGWSRPEGMSAAVAASWAEIPESEDLVKSLDAEAHDNPLSAYIHRVTRHFDDLEYLPGYLASIPQRFLSSILGTEVSKKGGLVRDSFGFNKLIILATRRGRLYGIDAGDHGKIIWTQKAFDVAAGETWDVKGMDVDESNGFVAIRGAGGEHVIIQTVTGKIIEAMPPGSWPPVQSTAKVDTPSGEFLLSVGVDGKVGDLPAAWTPKQTVVIKGAGGDLIGLRFVVDGVESHEETAWTFSPPSSQHIVNTATRSPHDPVASIGRVLGDRRVKYKYLNPNTMVVAATDDAASTLTTYLLDTVSGDILSTATYEGVDTGKPVHCAMSENWFACTFFSQYTLRDNPSQSLKGYQLVVSDLYESELANDRGPLGETANFSSLEPINVPTEPALPAVVSQAYIVAAPLSALAVTETRQGITTRQLLSYLPETHSIYGIPRHVLEPRRVVGRDPNALEMEEGLMKYHPAIEVDPKFILSHERDILGVQKIITAPAIVESTSLVFAYGIDVFGTRVAPSLVFDILGKGFDKISLVGTVLALTAGVMILGPIIRKKQINMRWKPTQ</sequence>
<reference evidence="14" key="1">
    <citation type="submission" date="2014-12" db="EMBL/GenBank/DDBJ databases">
        <title>Genome Sequence of Valsa Canker Pathogens Uncovers a Specific Adaption of Colonization on Woody Bark.</title>
        <authorList>
            <person name="Yin Z."/>
            <person name="Liu H."/>
            <person name="Gao X."/>
            <person name="Li Z."/>
            <person name="Song N."/>
            <person name="Ke X."/>
            <person name="Dai Q."/>
            <person name="Wu Y."/>
            <person name="Sun Y."/>
            <person name="Xu J.-R."/>
            <person name="Kang Z.K."/>
            <person name="Wang L."/>
            <person name="Huang L."/>
        </authorList>
    </citation>
    <scope>NUCLEOTIDE SEQUENCE [LARGE SCALE GENOMIC DNA]</scope>
    <source>
        <strain evidence="14">03-8</strain>
    </source>
</reference>
<dbReference type="GO" id="GO:0034975">
    <property type="term" value="P:protein folding in endoplasmic reticulum"/>
    <property type="evidence" value="ECO:0007669"/>
    <property type="project" value="TreeGrafter"/>
</dbReference>
<keyword evidence="15" id="KW-1185">Reference proteome</keyword>
<comment type="subcellular location">
    <subcellularLocation>
        <location evidence="1">Endoplasmic reticulum membrane</location>
        <topology evidence="1">Single-pass type I membrane protein</topology>
    </subcellularLocation>
</comment>
<dbReference type="InterPro" id="IPR011678">
    <property type="entry name" value="EMC1_C"/>
</dbReference>
<dbReference type="GO" id="GO:0071949">
    <property type="term" value="F:FAD binding"/>
    <property type="evidence" value="ECO:0007669"/>
    <property type="project" value="InterPro"/>
</dbReference>
<dbReference type="Pfam" id="PF25293">
    <property type="entry name" value="Beta-prop_EMC1_N"/>
    <property type="match status" value="1"/>
</dbReference>
<dbReference type="PROSITE" id="PS51387">
    <property type="entry name" value="FAD_PCMH"/>
    <property type="match status" value="1"/>
</dbReference>
<dbReference type="InterPro" id="IPR026895">
    <property type="entry name" value="EMC1"/>
</dbReference>
<dbReference type="PANTHER" id="PTHR21573:SF0">
    <property type="entry name" value="ER MEMBRANE PROTEIN COMPLEX SUBUNIT 1"/>
    <property type="match status" value="1"/>
</dbReference>
<evidence type="ECO:0000256" key="7">
    <source>
        <dbReference type="ARBA" id="ARBA00022729"/>
    </source>
</evidence>
<dbReference type="Gene3D" id="3.30.465.10">
    <property type="match status" value="2"/>
</dbReference>
<evidence type="ECO:0000313" key="15">
    <source>
        <dbReference type="Proteomes" id="UP000078559"/>
    </source>
</evidence>
<dbReference type="InterPro" id="IPR011047">
    <property type="entry name" value="Quinoprotein_ADH-like_sf"/>
</dbReference>
<organism evidence="14 15">
    <name type="scientific">Cytospora mali</name>
    <name type="common">Apple Valsa canker fungus</name>
    <name type="synonym">Valsa mali</name>
    <dbReference type="NCBI Taxonomy" id="578113"/>
    <lineage>
        <taxon>Eukaryota</taxon>
        <taxon>Fungi</taxon>
        <taxon>Dikarya</taxon>
        <taxon>Ascomycota</taxon>
        <taxon>Pezizomycotina</taxon>
        <taxon>Sordariomycetes</taxon>
        <taxon>Sordariomycetidae</taxon>
        <taxon>Diaporthales</taxon>
        <taxon>Cytosporaceae</taxon>
        <taxon>Cytospora</taxon>
    </lineage>
</organism>
<comment type="subunit">
    <text evidence="4">Component of the ER membrane protein complex (EMC).</text>
</comment>
<evidence type="ECO:0000256" key="11">
    <source>
        <dbReference type="ARBA" id="ARBA00023180"/>
    </source>
</evidence>
<evidence type="ECO:0000256" key="5">
    <source>
        <dbReference type="ARBA" id="ARBA00020824"/>
    </source>
</evidence>
<dbReference type="SMART" id="SM00564">
    <property type="entry name" value="PQQ"/>
    <property type="match status" value="2"/>
</dbReference>
<dbReference type="InterPro" id="IPR016166">
    <property type="entry name" value="FAD-bd_PCMH"/>
</dbReference>
<proteinExistence type="inferred from homology"/>
<feature type="domain" description="FAD-binding PCMH-type" evidence="13">
    <location>
        <begin position="166"/>
        <end position="344"/>
    </location>
</feature>
<dbReference type="InterPro" id="IPR036318">
    <property type="entry name" value="FAD-bd_PCMH-like_sf"/>
</dbReference>
<dbReference type="GO" id="GO:0072546">
    <property type="term" value="C:EMC complex"/>
    <property type="evidence" value="ECO:0007669"/>
    <property type="project" value="InterPro"/>
</dbReference>
<dbReference type="InterPro" id="IPR016169">
    <property type="entry name" value="FAD-bd_PCMH_sub2"/>
</dbReference>
<comment type="similarity">
    <text evidence="3">Belongs to the EMC1 family.</text>
</comment>
<dbReference type="SMR" id="A0A194WAK8"/>